<organism evidence="1">
    <name type="scientific">Arundo donax</name>
    <name type="common">Giant reed</name>
    <name type="synonym">Donax arundinaceus</name>
    <dbReference type="NCBI Taxonomy" id="35708"/>
    <lineage>
        <taxon>Eukaryota</taxon>
        <taxon>Viridiplantae</taxon>
        <taxon>Streptophyta</taxon>
        <taxon>Embryophyta</taxon>
        <taxon>Tracheophyta</taxon>
        <taxon>Spermatophyta</taxon>
        <taxon>Magnoliopsida</taxon>
        <taxon>Liliopsida</taxon>
        <taxon>Poales</taxon>
        <taxon>Poaceae</taxon>
        <taxon>PACMAD clade</taxon>
        <taxon>Arundinoideae</taxon>
        <taxon>Arundineae</taxon>
        <taxon>Arundo</taxon>
    </lineage>
</organism>
<protein>
    <submittedName>
        <fullName evidence="1">Uncharacterized protein</fullName>
    </submittedName>
</protein>
<name>A0A0A9AL39_ARUDO</name>
<dbReference type="EMBL" id="GBRH01248285">
    <property type="protein sequence ID" value="JAD49610.1"/>
    <property type="molecule type" value="Transcribed_RNA"/>
</dbReference>
<accession>A0A0A9AL39</accession>
<dbReference type="AlphaFoldDB" id="A0A0A9AL39"/>
<reference evidence="1" key="1">
    <citation type="submission" date="2014-09" db="EMBL/GenBank/DDBJ databases">
        <authorList>
            <person name="Magalhaes I.L.F."/>
            <person name="Oliveira U."/>
            <person name="Santos F.R."/>
            <person name="Vidigal T.H.D.A."/>
            <person name="Brescovit A.D."/>
            <person name="Santos A.J."/>
        </authorList>
    </citation>
    <scope>NUCLEOTIDE SEQUENCE</scope>
    <source>
        <tissue evidence="1">Shoot tissue taken approximately 20 cm above the soil surface</tissue>
    </source>
</reference>
<proteinExistence type="predicted"/>
<evidence type="ECO:0000313" key="1">
    <source>
        <dbReference type="EMBL" id="JAD49610.1"/>
    </source>
</evidence>
<reference evidence="1" key="2">
    <citation type="journal article" date="2015" name="Data Brief">
        <title>Shoot transcriptome of the giant reed, Arundo donax.</title>
        <authorList>
            <person name="Barrero R.A."/>
            <person name="Guerrero F.D."/>
            <person name="Moolhuijzen P."/>
            <person name="Goolsby J.A."/>
            <person name="Tidwell J."/>
            <person name="Bellgard S.E."/>
            <person name="Bellgard M.I."/>
        </authorList>
    </citation>
    <scope>NUCLEOTIDE SEQUENCE</scope>
    <source>
        <tissue evidence="1">Shoot tissue taken approximately 20 cm above the soil surface</tissue>
    </source>
</reference>
<sequence>MYCNFVYMFQTSNIENLKFGILGGKKKTS</sequence>